<dbReference type="KEGG" id="afr:AFE_1068"/>
<accession>B7J816</accession>
<proteinExistence type="predicted"/>
<reference evidence="4 5" key="1">
    <citation type="journal article" date="2008" name="BMC Genomics">
        <title>Acidithiobacillus ferrooxidans metabolism: from genome sequence to industrial applications.</title>
        <authorList>
            <person name="Valdes J."/>
            <person name="Pedroso I."/>
            <person name="Quatrini R."/>
            <person name="Dodson R.J."/>
            <person name="Tettelin H."/>
            <person name="Blake R.II."/>
            <person name="Eisen J.A."/>
            <person name="Holmes D.S."/>
        </authorList>
    </citation>
    <scope>NUCLEOTIDE SEQUENCE [LARGE SCALE GENOMIC DNA]</scope>
    <source>
        <strain evidence="5">ATCC 23270 / DSM 14882 / CIP 104768 / NCIMB 8455</strain>
    </source>
</reference>
<keyword evidence="2" id="KW-0472">Membrane</keyword>
<evidence type="ECO:0000313" key="4">
    <source>
        <dbReference type="EMBL" id="ACK80470.1"/>
    </source>
</evidence>
<keyword evidence="2" id="KW-0812">Transmembrane</keyword>
<dbReference type="STRING" id="243159.AFE_1068"/>
<dbReference type="HOGENOM" id="CLU_268927_0_0_6"/>
<keyword evidence="2" id="KW-1133">Transmembrane helix</keyword>
<name>B7J816_ACIF2</name>
<feature type="transmembrane region" description="Helical" evidence="2">
    <location>
        <begin position="73"/>
        <end position="92"/>
    </location>
</feature>
<feature type="transmembrane region" description="Helical" evidence="2">
    <location>
        <begin position="5"/>
        <end position="23"/>
    </location>
</feature>
<dbReference type="eggNOG" id="COG4678">
    <property type="taxonomic scope" value="Bacteria"/>
</dbReference>
<feature type="compositionally biased region" description="Polar residues" evidence="1">
    <location>
        <begin position="1209"/>
        <end position="1218"/>
    </location>
</feature>
<feature type="region of interest" description="Disordered" evidence="1">
    <location>
        <begin position="1140"/>
        <end position="1218"/>
    </location>
</feature>
<feature type="transmembrane region" description="Helical" evidence="2">
    <location>
        <begin position="372"/>
        <end position="394"/>
    </location>
</feature>
<dbReference type="PaxDb" id="243159-AFE_1068"/>
<evidence type="ECO:0000313" key="5">
    <source>
        <dbReference type="Proteomes" id="UP000001362"/>
    </source>
</evidence>
<evidence type="ECO:0000256" key="1">
    <source>
        <dbReference type="SAM" id="MobiDB-lite"/>
    </source>
</evidence>
<dbReference type="EMBL" id="CP001219">
    <property type="protein sequence ID" value="ACK80470.1"/>
    <property type="molecule type" value="Genomic_DNA"/>
</dbReference>
<organism evidence="4 5">
    <name type="scientific">Acidithiobacillus ferrooxidans (strain ATCC 23270 / DSM 14882 / CIP 104768 / NCIMB 8455)</name>
    <name type="common">Ferrobacillus ferrooxidans (strain ATCC 23270)</name>
    <dbReference type="NCBI Taxonomy" id="243159"/>
    <lineage>
        <taxon>Bacteria</taxon>
        <taxon>Pseudomonadati</taxon>
        <taxon>Pseudomonadota</taxon>
        <taxon>Acidithiobacillia</taxon>
        <taxon>Acidithiobacillales</taxon>
        <taxon>Acidithiobacillaceae</taxon>
        <taxon>Acidithiobacillus</taxon>
    </lineage>
</organism>
<dbReference type="InterPro" id="IPR012931">
    <property type="entry name" value="TraG_N_Proteobacteria"/>
</dbReference>
<dbReference type="Pfam" id="PF07916">
    <property type="entry name" value="TraG_N"/>
    <property type="match status" value="1"/>
</dbReference>
<evidence type="ECO:0000259" key="3">
    <source>
        <dbReference type="Pfam" id="PF07916"/>
    </source>
</evidence>
<sequence length="1218" mass="124236">MYIYVVGNIQSFFSVLTGIQMLFNPANNTLWASQGTNASGFPGSWALGLGLMFGFIIMILTGMNNLRIEFHKMLIIMVVFMALWEVQTSATVENMLTGNSVTVQGIPIGIVYPAAIFSTIAYDAAEEIGQADQNAGNNNPSLFTGSYNSNYGFAGPLALTYKLRGLYSVFNEYDSPLSGSVAQYVDHCIIPQASVVDSGELIDSPDLAATLFTGPNAIAPSNNQVPIDVNGSNQATAWQSVPCSTAQSTLSNAWSTFYGGAGSNSLNNVVSMKTQSNGKTGVDASTAESVLQTMFTTTANGGQNFIGNLILNCAAEAGNAQAASDMSSSADVTDPSTLSPYCTTKAAALGRQQAMNAGSASLFESNMIPTMALLQFLFFAMAPLTLIIAAMMGVQGLPMLGKYMIFGAWTESWIPVAQIINDYIQQTTNQLYANIQTAAAATSITTPGGGTMTMSATSSANIPMILTHAMNALSMADMMMSATPIITLVLLTGSYFALTQLGSKISGNDVVDKNMSESTPTNGTNVMASGAYGVGVNNPGTVGGSYGSTAPLNAVSYSASSGINATTTQSEAAQASLTRQATESAGITAQNMSSLINSQSAGVQSALTQTAGAQHAAKVARHAQTQYMSDFGFSKDNALTFAGILSGELATGGQITGEMVKGLVGKLGGSATGQQAAKFADSIKSGDGLKQLEDFSHAEEALSSNGLESKLSHTDQKGTAAAIGTSTAKTRSLLSARNAVETQSAGLAKAAVAAQSAGGNINFDVANTAPAITDTAAAIGHVSGNEWARMSIIAATGRNGQASEDAALAQFDQLHKRGMAIYGGSNEAATGYALISMARSMPNKAEATEMLARATGHHELAAAAAGMARDMQNIQRAVAGAGVAIDPSATGSVPDLVSQVGGATGAPSAGATQAQYQADHGAAASNVNNSTGAADWNPSAVTGFFQGAQSDVANHGPGAKLLNQAMGMFGSGVMTPQQAQQGMGKERGAYIDKAARLGSEDPNLTSLALGATGLGGMAAALALGGGLKKMMGNKAAQADLEKGMSPEEQQAMSEAANEMADGKSFGDLTEAQQGAVMKATGNLNSVANAKITQELGTKTMDSYNSGVEKMLNGKANEITPGERASIAKVAQARQAITDKLGLSKAPSGGEAVDSGGDGIAQGNSGAEEANGQVPGESVGADPLDPGSPPSVPVEKTVVPMFPGQDGYQGPSNSPGSKE</sequence>
<dbReference type="Proteomes" id="UP000001362">
    <property type="component" value="Chromosome"/>
</dbReference>
<keyword evidence="5" id="KW-1185">Reference proteome</keyword>
<dbReference type="AlphaFoldDB" id="B7J816"/>
<feature type="domain" description="TraG N-terminal Proteobacteria" evidence="3">
    <location>
        <begin position="47"/>
        <end position="510"/>
    </location>
</feature>
<feature type="transmembrane region" description="Helical" evidence="2">
    <location>
        <begin position="43"/>
        <end position="61"/>
    </location>
</feature>
<evidence type="ECO:0000256" key="2">
    <source>
        <dbReference type="SAM" id="Phobius"/>
    </source>
</evidence>
<gene>
    <name evidence="4" type="ordered locus">AFE_1068</name>
</gene>
<protein>
    <submittedName>
        <fullName evidence="4">Pilus assembly protein TraG, putative</fullName>
    </submittedName>
</protein>